<evidence type="ECO:0000313" key="1">
    <source>
        <dbReference type="EMBL" id="KMZ95126.1"/>
    </source>
</evidence>
<dbReference type="Pfam" id="PF05795">
    <property type="entry name" value="Plasmodium_Vir"/>
    <property type="match status" value="1"/>
</dbReference>
<dbReference type="Proteomes" id="UP000053776">
    <property type="component" value="Unassembled WGS sequence"/>
</dbReference>
<evidence type="ECO:0000313" key="2">
    <source>
        <dbReference type="Proteomes" id="UP000053776"/>
    </source>
</evidence>
<dbReference type="InterPro" id="IPR008780">
    <property type="entry name" value="Plasmodium_Vir"/>
</dbReference>
<name>A0A0J9TJ55_PLAVI</name>
<accession>A0A0J9TJ55</accession>
<gene>
    <name evidence="1" type="ORF">PVMG_05955</name>
</gene>
<proteinExistence type="predicted"/>
<evidence type="ECO:0008006" key="3">
    <source>
        <dbReference type="Google" id="ProtNLM"/>
    </source>
</evidence>
<organism evidence="1 2">
    <name type="scientific">Plasmodium vivax Mauritania I</name>
    <dbReference type="NCBI Taxonomy" id="1035515"/>
    <lineage>
        <taxon>Eukaryota</taxon>
        <taxon>Sar</taxon>
        <taxon>Alveolata</taxon>
        <taxon>Apicomplexa</taxon>
        <taxon>Aconoidasida</taxon>
        <taxon>Haemosporida</taxon>
        <taxon>Plasmodiidae</taxon>
        <taxon>Plasmodium</taxon>
        <taxon>Plasmodium (Plasmodium)</taxon>
    </lineage>
</organism>
<reference evidence="1 2" key="1">
    <citation type="submission" date="2011-08" db="EMBL/GenBank/DDBJ databases">
        <title>The Genome Sequence of Plasmodium vivax Mauritania I.</title>
        <authorList>
            <consortium name="The Broad Institute Genome Sequencing Platform"/>
            <consortium name="The Broad Institute Genome Sequencing Center for Infectious Disease"/>
            <person name="Neafsey D."/>
            <person name="Carlton J."/>
            <person name="Barnwell J."/>
            <person name="Collins W."/>
            <person name="Escalante A."/>
            <person name="Mullikin J."/>
            <person name="Saul A."/>
            <person name="Guigo R."/>
            <person name="Camara F."/>
            <person name="Young S.K."/>
            <person name="Zeng Q."/>
            <person name="Gargeya S."/>
            <person name="Fitzgerald M."/>
            <person name="Haas B."/>
            <person name="Abouelleil A."/>
            <person name="Alvarado L."/>
            <person name="Arachchi H.M."/>
            <person name="Berlin A."/>
            <person name="Brown A."/>
            <person name="Chapman S.B."/>
            <person name="Chen Z."/>
            <person name="Dunbar C."/>
            <person name="Freedman E."/>
            <person name="Gearin G."/>
            <person name="Gellesch M."/>
            <person name="Goldberg J."/>
            <person name="Griggs A."/>
            <person name="Gujja S."/>
            <person name="Heiman D."/>
            <person name="Howarth C."/>
            <person name="Larson L."/>
            <person name="Lui A."/>
            <person name="MacDonald P.J.P."/>
            <person name="Montmayeur A."/>
            <person name="Murphy C."/>
            <person name="Neiman D."/>
            <person name="Pearson M."/>
            <person name="Priest M."/>
            <person name="Roberts A."/>
            <person name="Saif S."/>
            <person name="Shea T."/>
            <person name="Shenoy N."/>
            <person name="Sisk P."/>
            <person name="Stolte C."/>
            <person name="Sykes S."/>
            <person name="Wortman J."/>
            <person name="Nusbaum C."/>
            <person name="Birren B."/>
        </authorList>
    </citation>
    <scope>NUCLEOTIDE SEQUENCE [LARGE SCALE GENOMIC DNA]</scope>
    <source>
        <strain evidence="1 2">Mauritania I</strain>
    </source>
</reference>
<protein>
    <recommendedName>
        <fullName evidence="3">PIR Superfamily Protein</fullName>
    </recommendedName>
</protein>
<dbReference type="AlphaFoldDB" id="A0A0J9TJ55"/>
<dbReference type="EMBL" id="KQ235001">
    <property type="protein sequence ID" value="KMZ95126.1"/>
    <property type="molecule type" value="Genomic_DNA"/>
</dbReference>
<sequence>MEYPDLVYYEDPDDKNEISGLLKQLTLYKFYEKIDNEFKKKDELIHCEECKEKIKDIANPKPELLELCKRVCNFILDKENNNYFCNDPSCSSSCSHMKFRLYDHVMNIDESQDNIKNFYEALKSISKKAELKWRKCPLVNFNMSKDEFINFKYLYEFLFNYLDIRHNIYEERNSNKQLYCKYVKFFFRFYNRIKDSCPLIINANIILH</sequence>